<feature type="domain" description="DUF3730" evidence="1">
    <location>
        <begin position="82"/>
        <end position="361"/>
    </location>
</feature>
<evidence type="ECO:0000259" key="1">
    <source>
        <dbReference type="Pfam" id="PF12530"/>
    </source>
</evidence>
<dbReference type="InterPro" id="IPR045163">
    <property type="entry name" value="Focadhesin/RST1"/>
</dbReference>
<dbReference type="FunCoup" id="A0A059ARE9">
    <property type="interactions" value="969"/>
</dbReference>
<dbReference type="PANTHER" id="PTHR16212:SF4">
    <property type="entry name" value="FOCADHESIN"/>
    <property type="match status" value="1"/>
</dbReference>
<dbReference type="GO" id="GO:0010143">
    <property type="term" value="P:cutin biosynthetic process"/>
    <property type="evidence" value="ECO:0007669"/>
    <property type="project" value="EnsemblPlants"/>
</dbReference>
<dbReference type="GO" id="GO:0005737">
    <property type="term" value="C:cytoplasm"/>
    <property type="evidence" value="ECO:0007669"/>
    <property type="project" value="EnsemblPlants"/>
</dbReference>
<dbReference type="STRING" id="71139.A0A059ARE9"/>
<dbReference type="KEGG" id="egr:104419229"/>
<dbReference type="GO" id="GO:0043447">
    <property type="term" value="P:alkane biosynthetic process"/>
    <property type="evidence" value="ECO:0007669"/>
    <property type="project" value="EnsemblPlants"/>
</dbReference>
<reference evidence="2" key="1">
    <citation type="submission" date="2013-07" db="EMBL/GenBank/DDBJ databases">
        <title>The genome of Eucalyptus grandis.</title>
        <authorList>
            <person name="Schmutz J."/>
            <person name="Hayes R."/>
            <person name="Myburg A."/>
            <person name="Tuskan G."/>
            <person name="Grattapaglia D."/>
            <person name="Rokhsar D.S."/>
        </authorList>
    </citation>
    <scope>NUCLEOTIDE SEQUENCE</scope>
    <source>
        <tissue evidence="2">Leaf extractions</tissue>
    </source>
</reference>
<dbReference type="eggNOG" id="ENOG502QQKG">
    <property type="taxonomic scope" value="Eukaryota"/>
</dbReference>
<dbReference type="Gramene" id="KCW55970">
    <property type="protein sequence ID" value="KCW55970"/>
    <property type="gene ID" value="EUGRSUZ_I01751"/>
</dbReference>
<gene>
    <name evidence="2" type="ORF">EUGRSUZ_I01751</name>
</gene>
<dbReference type="OrthoDB" id="6125419at2759"/>
<dbReference type="GO" id="GO:0009793">
    <property type="term" value="P:embryo development ending in seed dormancy"/>
    <property type="evidence" value="ECO:0007669"/>
    <property type="project" value="EnsemblPlants"/>
</dbReference>
<protein>
    <recommendedName>
        <fullName evidence="1">DUF3730 domain-containing protein</fullName>
    </recommendedName>
</protein>
<dbReference type="InterPro" id="IPR022542">
    <property type="entry name" value="FOCAD/RST1_DUF3730"/>
</dbReference>
<dbReference type="PANTHER" id="PTHR16212">
    <property type="entry name" value="FOCADHESIN FAMILY MEMBER"/>
    <property type="match status" value="1"/>
</dbReference>
<dbReference type="OMA" id="MATYDAQ"/>
<organism evidence="2">
    <name type="scientific">Eucalyptus grandis</name>
    <name type="common">Flooded gum</name>
    <dbReference type="NCBI Taxonomy" id="71139"/>
    <lineage>
        <taxon>Eukaryota</taxon>
        <taxon>Viridiplantae</taxon>
        <taxon>Streptophyta</taxon>
        <taxon>Embryophyta</taxon>
        <taxon>Tracheophyta</taxon>
        <taxon>Spermatophyta</taxon>
        <taxon>Magnoliopsida</taxon>
        <taxon>eudicotyledons</taxon>
        <taxon>Gunneridae</taxon>
        <taxon>Pentapetalae</taxon>
        <taxon>rosids</taxon>
        <taxon>malvids</taxon>
        <taxon>Myrtales</taxon>
        <taxon>Myrtaceae</taxon>
        <taxon>Myrtoideae</taxon>
        <taxon>Eucalypteae</taxon>
        <taxon>Eucalyptus</taxon>
    </lineage>
</organism>
<proteinExistence type="predicted"/>
<dbReference type="Pfam" id="PF12530">
    <property type="entry name" value="DUF3730"/>
    <property type="match status" value="2"/>
</dbReference>
<sequence length="1852" mass="206327">MESYAPLLEKLRLPQPSFQRRAVISIFSKLRSAPSRLDADSDPGREAVARCLLSASSAVVDQAVRELCRLVADSKMDLPRGLLELQSALEGSEPRFVGLLVKGIGVLVRLGFQRSGGSWRFASTEAHPFVKVLLYRAEARDELVRQVLLFVAQNKQIGMEEVCEFLRPLLYYSILRVPFSESSSGMFARQLLTSMASLCCSLPDDAIPMLKLLIRCMKYFPHKSADDFGSLMDCAGQIVDAFIVVLRHFVAAQMLVSEIQLCGVELLETVLQLSIHPLKHSTWSEPVIELTKRLLLIQKDLGLRYTCELMSISLSLFMGLVQSELEHEQVSILKVILHLLKWKTDSGYVVGNSGCAFCEELLFIFPAVSLMSSPSKSVKEAAGELIVILQKIIEKPLIVLENDIPIKEQIQSVSIPGKIMFRLLQQLWLQDLSTSSRFFIETFAFSGTIESEGVSHVRRPWASKLIELSLMITDRKKCSLPVTQAQEIFITEMPMIICTVASVLVTHQLLGPAAVDVLTAMGLADPKLGVPLLLGVLFFTNIFARKDVGRGDMLLKVLGMLPSLASNSSMIPLVVQTILPLLHNDANPVLYSAATRLLCQTWTANDRAFGSLQGILLPKSFAEFGHEKVVCLSMATSIRDVCRKNPDRGVDLILSVSSCIEMQDPLIQALGFQSLAHLCEADVVDFYTAWDVIEKHMLDYSKDPNLAHSVCLLLRWGAMDAQAYPEASGLILQILWDIASSTHGNGIKWLKARASAFDALSQYEIPDIEKCISELRERSTSLLFLETNDEILGSMERFQVKIITYEHMNRRRFVKEKKAVTNKIEKLLDVLPQVIFSSGGRSARECPGAALLCLSFTPKNSKSHRAYADAHAMYENMLVEIAASLQLSRNTFIALLSLQSWKSFMRRWIRANMLSLDAKVSSVALDRPSKAAHDILKSMMRIAEESIPRSAENIALALGALCAVLPQSAHTAISAASKFLLNWLFQFEHEHRQWSAAISLGVISSCLHVTDHKLKFQNISGLIEVLSSSKSTFVKGACGVGLGFSCQDLLTRTEAADNADRDSYRMAEVELVGNIIRSLSITILELTKSTSQILQSLCECFPNDMCENGRYQNPDFLNEDSDLVEEDTWGLAGLVLGLGSSISAVYRCGEIDVTLKIKDLITSWIPHTEPFVWSSNSCNEGSEMLLSVGSCLALPMVVAFCQRVELMDVGELNRLINSYRELISELLSVKKSGAFHQSLLMASCAGAGSLLACVVKEGIDSIEAGCLKELLELLRRCYSNPQPPSTYLGGMLGIVNSLGAEAGLVLIHPLSSNYGRYRLKESSHIMRALLSSPVCEPLLTSSMQEMFLVAQHSEDNQLQQYSAWALSFLRHSLWSKEVNLDDHIQTDTTVSEVASQSFSNDSIVMKLCSWLTNVNSSKMNRPNTETGNTPDVRTIRTVLKCLSRAPRLPNFDWKAIVRRSMRYEAEIGSSLPSDLAPQKGILRLECLNFSLAHASHFDQLLEFLDELSDLSRFRTLEPNLQCCLLFHLADLVKVFSSSRREKLLSDIADFLLLLTSNQVYSLDQKLLLRISCWKGLHQCLDEALLDSEEYLLGIKRCMVVLFSLLPLYHPTSIAEADRMNFTEEWSEAVRCFEKAPRDWLLNFLQVDLDKENEQFLDVLKKIEVKVRLVRSSSIPLSELGRLKAFLFNCNANDTWNVLVEVVATLQRAEGSIKRQWLVDAVEISCVSNFPSTPMQFIGLLSGSCCKYMPLLILDRFSVLSDLPVTLSTLLTDPSWTVIAEHFTVTLLASTERLYHWVTQPSCGEGTHTLQGIDKSENSLAPSLLQVMHDACTSLRNYLPLEKQIALANMAIH</sequence>
<name>A0A059ARE9_EUCGR</name>
<evidence type="ECO:0000313" key="2">
    <source>
        <dbReference type="EMBL" id="KCW55970.1"/>
    </source>
</evidence>
<feature type="domain" description="DUF3730" evidence="1">
    <location>
        <begin position="550"/>
        <end position="760"/>
    </location>
</feature>
<dbReference type="SUPFAM" id="SSF48371">
    <property type="entry name" value="ARM repeat"/>
    <property type="match status" value="2"/>
</dbReference>
<accession>A0A059ARE9</accession>
<dbReference type="EMBL" id="KK198761">
    <property type="protein sequence ID" value="KCW55970.1"/>
    <property type="molecule type" value="Genomic_DNA"/>
</dbReference>
<dbReference type="InterPro" id="IPR016024">
    <property type="entry name" value="ARM-type_fold"/>
</dbReference>
<dbReference type="InParanoid" id="A0A059ARE9"/>
<dbReference type="GO" id="GO:1900369">
    <property type="term" value="P:negative regulation of post-transcriptional gene silencing by regulatory ncRNA"/>
    <property type="evidence" value="ECO:0007669"/>
    <property type="project" value="EnsemblPlants"/>
</dbReference>